<organism evidence="1">
    <name type="scientific">Anguilla anguilla</name>
    <name type="common">European freshwater eel</name>
    <name type="synonym">Muraena anguilla</name>
    <dbReference type="NCBI Taxonomy" id="7936"/>
    <lineage>
        <taxon>Eukaryota</taxon>
        <taxon>Metazoa</taxon>
        <taxon>Chordata</taxon>
        <taxon>Craniata</taxon>
        <taxon>Vertebrata</taxon>
        <taxon>Euteleostomi</taxon>
        <taxon>Actinopterygii</taxon>
        <taxon>Neopterygii</taxon>
        <taxon>Teleostei</taxon>
        <taxon>Anguilliformes</taxon>
        <taxon>Anguillidae</taxon>
        <taxon>Anguilla</taxon>
    </lineage>
</organism>
<protein>
    <submittedName>
        <fullName evidence="1">Uncharacterized protein</fullName>
    </submittedName>
</protein>
<evidence type="ECO:0000313" key="1">
    <source>
        <dbReference type="EMBL" id="JAH00646.1"/>
    </source>
</evidence>
<proteinExistence type="predicted"/>
<reference evidence="1" key="1">
    <citation type="submission" date="2014-11" db="EMBL/GenBank/DDBJ databases">
        <authorList>
            <person name="Amaro Gonzalez C."/>
        </authorList>
    </citation>
    <scope>NUCLEOTIDE SEQUENCE</scope>
</reference>
<dbReference type="EMBL" id="GBXM01107931">
    <property type="protein sequence ID" value="JAH00646.1"/>
    <property type="molecule type" value="Transcribed_RNA"/>
</dbReference>
<accession>A0A0E9P7L4</accession>
<sequence>MLVSYHSLPEKGLSCQPGRKAELGGAIGQGSVFPLVDSLIICLLL</sequence>
<name>A0A0E9P7L4_ANGAN</name>
<reference evidence="1" key="2">
    <citation type="journal article" date="2015" name="Fish Shellfish Immunol.">
        <title>Early steps in the European eel (Anguilla anguilla)-Vibrio vulnificus interaction in the gills: Role of the RtxA13 toxin.</title>
        <authorList>
            <person name="Callol A."/>
            <person name="Pajuelo D."/>
            <person name="Ebbesson L."/>
            <person name="Teles M."/>
            <person name="MacKenzie S."/>
            <person name="Amaro C."/>
        </authorList>
    </citation>
    <scope>NUCLEOTIDE SEQUENCE</scope>
</reference>
<dbReference type="AlphaFoldDB" id="A0A0E9P7L4"/>